<evidence type="ECO:0000256" key="4">
    <source>
        <dbReference type="ARBA" id="ARBA00004496"/>
    </source>
</evidence>
<feature type="domain" description="Rubredoxin-like" evidence="17">
    <location>
        <begin position="83"/>
        <end position="134"/>
    </location>
</feature>
<keyword evidence="15" id="KW-0408">Iron</keyword>
<evidence type="ECO:0000313" key="19">
    <source>
        <dbReference type="Proteomes" id="UP000188219"/>
    </source>
</evidence>
<dbReference type="KEGG" id="maga:Mag101_11295"/>
<dbReference type="GO" id="GO:0005737">
    <property type="term" value="C:cytoplasm"/>
    <property type="evidence" value="ECO:0007669"/>
    <property type="project" value="UniProtKB-SubCell"/>
</dbReference>
<keyword evidence="11" id="KW-0479">Metal-binding</keyword>
<dbReference type="InterPro" id="IPR018527">
    <property type="entry name" value="Rubredoxin_Fe_BS"/>
</dbReference>
<organism evidence="18 19">
    <name type="scientific">Microbulbifer agarilyticus</name>
    <dbReference type="NCBI Taxonomy" id="260552"/>
    <lineage>
        <taxon>Bacteria</taxon>
        <taxon>Pseudomonadati</taxon>
        <taxon>Pseudomonadota</taxon>
        <taxon>Gammaproteobacteria</taxon>
        <taxon>Cellvibrionales</taxon>
        <taxon>Microbulbiferaceae</taxon>
        <taxon>Microbulbifer</taxon>
    </lineage>
</organism>
<evidence type="ECO:0000256" key="16">
    <source>
        <dbReference type="ARBA" id="ARBA00023027"/>
    </source>
</evidence>
<dbReference type="GO" id="GO:0005506">
    <property type="term" value="F:iron ion binding"/>
    <property type="evidence" value="ECO:0007669"/>
    <property type="project" value="InterPro"/>
</dbReference>
<dbReference type="RefSeq" id="WP_077404870.1">
    <property type="nucleotide sequence ID" value="NZ_CP019650.1"/>
</dbReference>
<comment type="cofactor">
    <cofactor evidence="1">
        <name>Fe(3+)</name>
        <dbReference type="ChEBI" id="CHEBI:29034"/>
    </cofactor>
</comment>
<dbReference type="GO" id="GO:0016491">
    <property type="term" value="F:oxidoreductase activity"/>
    <property type="evidence" value="ECO:0007669"/>
    <property type="project" value="UniProtKB-KW"/>
</dbReference>
<name>A0A1Q2M5Y3_9GAMM</name>
<evidence type="ECO:0000256" key="11">
    <source>
        <dbReference type="ARBA" id="ARBA00022723"/>
    </source>
</evidence>
<evidence type="ECO:0000256" key="10">
    <source>
        <dbReference type="ARBA" id="ARBA00022630"/>
    </source>
</evidence>
<gene>
    <name evidence="18" type="ORF">Mag101_11295</name>
</gene>
<dbReference type="InterPro" id="IPR024935">
    <property type="entry name" value="Rubredoxin_dom"/>
</dbReference>
<dbReference type="Proteomes" id="UP000188219">
    <property type="component" value="Chromosome"/>
</dbReference>
<dbReference type="Gene3D" id="3.30.390.120">
    <property type="match status" value="1"/>
</dbReference>
<dbReference type="CDD" id="cd00730">
    <property type="entry name" value="rubredoxin"/>
    <property type="match status" value="2"/>
</dbReference>
<evidence type="ECO:0000256" key="3">
    <source>
        <dbReference type="ARBA" id="ARBA00002792"/>
    </source>
</evidence>
<dbReference type="SUPFAM" id="SSF51905">
    <property type="entry name" value="FAD/NAD(P)-binding domain"/>
    <property type="match status" value="1"/>
</dbReference>
<sequence>MTDYKTWECLVCGWVYDEANGWPEDGIAPGTRWEDIPNDWLCPDCGVGKADFEMVEVAVPTAESQPNTSEAEAKAEKAQEEPYKLWECLVCGWFYDEAKGWPEDGIAPGTRWEDISDDWLCPECGVGKQDFEMQVVGTSTASPANDESPVTADSATGAAPIVIIGSGLAGYTLVKELRKLDQQTPVVILTADDGRFYSKPLLSTGFHKQKTADDLATATAVEMANEYQIEVRTMSEVTAIDTAGQCVELDSQKLPYSKLVLANGAACIDAPLTGNGLEHVHSVNDLTDYARFHTAMKGVQKVLIIGAGLIGSEYANDLVQSGYKVDVVDPMPNVLSSLLPATAANSVQAALEEAGVTFHFKTVVNTVKRSKGSHAVVAQLDNGDAIEADIVLSAIGVRPRTDLAAAAGLQTNRGILVDRNLKTSADNVYALGDCAEVDGHVLFYVAPLMASARALARTLTGETTAVKYGTLPITIKTTLYPVVTNPPPRDCEGEWTIEQTTVHGVRAVFRDTDGKVGGFALTGQCVTEREALVQETPPVMA</sequence>
<dbReference type="Gene3D" id="2.20.28.10">
    <property type="match status" value="2"/>
</dbReference>
<reference evidence="18" key="1">
    <citation type="submission" date="2017-02" db="EMBL/GenBank/DDBJ databases">
        <title>Genome of Microbulbifer agarilyticus GP101.</title>
        <authorList>
            <person name="Jung J."/>
            <person name="Bae S.S."/>
            <person name="Baek K."/>
        </authorList>
    </citation>
    <scope>NUCLEOTIDE SEQUENCE [LARGE SCALE GENOMIC DNA]</scope>
    <source>
        <strain evidence="18">GP101</strain>
    </source>
</reference>
<evidence type="ECO:0000256" key="8">
    <source>
        <dbReference type="ARBA" id="ARBA00022448"/>
    </source>
</evidence>
<keyword evidence="12" id="KW-0274">FAD</keyword>
<keyword evidence="10" id="KW-0285">Flavoprotein</keyword>
<dbReference type="PANTHER" id="PTHR43429:SF3">
    <property type="entry name" value="NITRITE REDUCTASE [NAD(P)H]"/>
    <property type="match status" value="1"/>
</dbReference>
<accession>A0A1Q2M5Y3</accession>
<evidence type="ECO:0000256" key="14">
    <source>
        <dbReference type="ARBA" id="ARBA00023002"/>
    </source>
</evidence>
<dbReference type="FunFam" id="2.20.28.10:FF:000001">
    <property type="entry name" value="Rubredoxin"/>
    <property type="match status" value="2"/>
</dbReference>
<evidence type="ECO:0000259" key="17">
    <source>
        <dbReference type="PROSITE" id="PS50903"/>
    </source>
</evidence>
<evidence type="ECO:0000256" key="2">
    <source>
        <dbReference type="ARBA" id="ARBA00001974"/>
    </source>
</evidence>
<keyword evidence="16" id="KW-0520">NAD</keyword>
<proteinExistence type="inferred from homology"/>
<dbReference type="Gene3D" id="3.50.50.60">
    <property type="entry name" value="FAD/NAD(P)-binding domain"/>
    <property type="match status" value="2"/>
</dbReference>
<keyword evidence="13" id="KW-0249">Electron transport</keyword>
<evidence type="ECO:0000256" key="7">
    <source>
        <dbReference type="ARBA" id="ARBA00006442"/>
    </source>
</evidence>
<feature type="domain" description="Rubredoxin-like" evidence="17">
    <location>
        <begin position="4"/>
        <end position="55"/>
    </location>
</feature>
<evidence type="ECO:0000256" key="1">
    <source>
        <dbReference type="ARBA" id="ARBA00001965"/>
    </source>
</evidence>
<dbReference type="STRING" id="260552.Mag101_11295"/>
<keyword evidence="9" id="KW-0963">Cytoplasm</keyword>
<dbReference type="EMBL" id="CP019650">
    <property type="protein sequence ID" value="AQQ68155.1"/>
    <property type="molecule type" value="Genomic_DNA"/>
</dbReference>
<evidence type="ECO:0000256" key="15">
    <source>
        <dbReference type="ARBA" id="ARBA00023004"/>
    </source>
</evidence>
<dbReference type="InterPro" id="IPR041364">
    <property type="entry name" value="Rbx-bd"/>
</dbReference>
<dbReference type="SUPFAM" id="SSF57802">
    <property type="entry name" value="Rubredoxin-like"/>
    <property type="match status" value="2"/>
</dbReference>
<dbReference type="PANTHER" id="PTHR43429">
    <property type="entry name" value="PYRIDINE NUCLEOTIDE-DISULFIDE OXIDOREDUCTASE DOMAIN-CONTAINING"/>
    <property type="match status" value="1"/>
</dbReference>
<comment type="function">
    <text evidence="3">Involved in the hydrocarbon hydroxylating system, which transfers electrons from NADH to rubredoxin reductase and then through rubredoxin to alkane 1 monooxygenase.</text>
</comment>
<evidence type="ECO:0000313" key="18">
    <source>
        <dbReference type="EMBL" id="AQQ68155.1"/>
    </source>
</evidence>
<evidence type="ECO:0000256" key="6">
    <source>
        <dbReference type="ARBA" id="ARBA00005337"/>
    </source>
</evidence>
<dbReference type="Pfam" id="PF18113">
    <property type="entry name" value="Rbx_binding"/>
    <property type="match status" value="1"/>
</dbReference>
<comment type="similarity">
    <text evidence="7">Belongs to the FAD-dependent oxidoreductase family.</text>
</comment>
<dbReference type="InterPro" id="IPR050260">
    <property type="entry name" value="FAD-bd_OxRdtase"/>
</dbReference>
<evidence type="ECO:0000256" key="12">
    <source>
        <dbReference type="ARBA" id="ARBA00022827"/>
    </source>
</evidence>
<dbReference type="PRINTS" id="PR00163">
    <property type="entry name" value="RUBREDOXIN"/>
</dbReference>
<comment type="similarity">
    <text evidence="6">Belongs to the rubredoxin family.</text>
</comment>
<dbReference type="InterPro" id="IPR023753">
    <property type="entry name" value="FAD/NAD-binding_dom"/>
</dbReference>
<keyword evidence="19" id="KW-1185">Reference proteome</keyword>
<dbReference type="AlphaFoldDB" id="A0A1Q2M5Y3"/>
<dbReference type="PROSITE" id="PS00202">
    <property type="entry name" value="RUBREDOXIN"/>
    <property type="match status" value="2"/>
</dbReference>
<comment type="cofactor">
    <cofactor evidence="2">
        <name>FAD</name>
        <dbReference type="ChEBI" id="CHEBI:57692"/>
    </cofactor>
</comment>
<dbReference type="PRINTS" id="PR00368">
    <property type="entry name" value="FADPNR"/>
</dbReference>
<evidence type="ECO:0000256" key="9">
    <source>
        <dbReference type="ARBA" id="ARBA00022490"/>
    </source>
</evidence>
<dbReference type="OrthoDB" id="9808980at2"/>
<dbReference type="InterPro" id="IPR036188">
    <property type="entry name" value="FAD/NAD-bd_sf"/>
</dbReference>
<protein>
    <recommendedName>
        <fullName evidence="17">Rubredoxin-like domain-containing protein</fullName>
    </recommendedName>
</protein>
<evidence type="ECO:0000256" key="13">
    <source>
        <dbReference type="ARBA" id="ARBA00022982"/>
    </source>
</evidence>
<evidence type="ECO:0000256" key="5">
    <source>
        <dbReference type="ARBA" id="ARBA00004933"/>
    </source>
</evidence>
<dbReference type="PRINTS" id="PR00411">
    <property type="entry name" value="PNDRDTASEI"/>
</dbReference>
<dbReference type="Pfam" id="PF07992">
    <property type="entry name" value="Pyr_redox_2"/>
    <property type="match status" value="1"/>
</dbReference>
<dbReference type="InterPro" id="IPR024934">
    <property type="entry name" value="Rubredoxin-like_dom"/>
</dbReference>
<comment type="pathway">
    <text evidence="5">Hydrocarbon metabolism; alkane degradation.</text>
</comment>
<keyword evidence="8" id="KW-0813">Transport</keyword>
<dbReference type="PROSITE" id="PS50903">
    <property type="entry name" value="RUBREDOXIN_LIKE"/>
    <property type="match status" value="2"/>
</dbReference>
<keyword evidence="14" id="KW-0560">Oxidoreductase</keyword>
<dbReference type="Pfam" id="PF00301">
    <property type="entry name" value="Rubredoxin"/>
    <property type="match status" value="2"/>
</dbReference>
<comment type="subcellular location">
    <subcellularLocation>
        <location evidence="4">Cytoplasm</location>
    </subcellularLocation>
</comment>